<protein>
    <submittedName>
        <fullName evidence="2">Uncharacterized protein</fullName>
    </submittedName>
</protein>
<name>A0AAU9MRY7_9ASTR</name>
<organism evidence="2 3">
    <name type="scientific">Lactuca virosa</name>
    <dbReference type="NCBI Taxonomy" id="75947"/>
    <lineage>
        <taxon>Eukaryota</taxon>
        <taxon>Viridiplantae</taxon>
        <taxon>Streptophyta</taxon>
        <taxon>Embryophyta</taxon>
        <taxon>Tracheophyta</taxon>
        <taxon>Spermatophyta</taxon>
        <taxon>Magnoliopsida</taxon>
        <taxon>eudicotyledons</taxon>
        <taxon>Gunneridae</taxon>
        <taxon>Pentapetalae</taxon>
        <taxon>asterids</taxon>
        <taxon>campanulids</taxon>
        <taxon>Asterales</taxon>
        <taxon>Asteraceae</taxon>
        <taxon>Cichorioideae</taxon>
        <taxon>Cichorieae</taxon>
        <taxon>Lactucinae</taxon>
        <taxon>Lactuca</taxon>
    </lineage>
</organism>
<sequence length="259" mass="29444">MHTFVSLHRRFPTPVPAHFRRPTVPDLRLLLLLSLSLTTTDLLIPPPSLPPAVIIAHHRRRSVAPQLSLHHTTTVAAPHHHQRHPRSCRRHTGGSIGFEEHRLKLKQLTGEDPSFIDLYYKTHLTAESKKIYFGGDKEAPVDFVNETSRESYNKALSKKYGGKQKGPIYGAGYSDLHFLMTGAYSYESTSASADFAKSQQEVNELRQQMSNMQQAMDEKQSEMNLQMQQMRNEMEWQVQRQLAAFMKQINPSGNPPSSS</sequence>
<dbReference type="Proteomes" id="UP001157418">
    <property type="component" value="Unassembled WGS sequence"/>
</dbReference>
<comment type="caution">
    <text evidence="2">The sequence shown here is derived from an EMBL/GenBank/DDBJ whole genome shotgun (WGS) entry which is preliminary data.</text>
</comment>
<proteinExistence type="predicted"/>
<keyword evidence="1" id="KW-0175">Coiled coil</keyword>
<dbReference type="PANTHER" id="PTHR33411:SF33">
    <property type="entry name" value="TRANSPOSASE, PTTA_EN_SPM, PLANT-RELATED"/>
    <property type="match status" value="1"/>
</dbReference>
<accession>A0AAU9MRY7</accession>
<dbReference type="AlphaFoldDB" id="A0AAU9MRY7"/>
<dbReference type="EMBL" id="CAKMRJ010002223">
    <property type="protein sequence ID" value="CAH1426979.1"/>
    <property type="molecule type" value="Genomic_DNA"/>
</dbReference>
<dbReference type="PANTHER" id="PTHR33411">
    <property type="entry name" value="OS08G0392500 PROTEIN"/>
    <property type="match status" value="1"/>
</dbReference>
<feature type="coiled-coil region" evidence="1">
    <location>
        <begin position="195"/>
        <end position="229"/>
    </location>
</feature>
<keyword evidence="3" id="KW-1185">Reference proteome</keyword>
<evidence type="ECO:0000313" key="2">
    <source>
        <dbReference type="EMBL" id="CAH1426979.1"/>
    </source>
</evidence>
<gene>
    <name evidence="2" type="ORF">LVIROSA_LOCUS14031</name>
</gene>
<evidence type="ECO:0000313" key="3">
    <source>
        <dbReference type="Proteomes" id="UP001157418"/>
    </source>
</evidence>
<evidence type="ECO:0000256" key="1">
    <source>
        <dbReference type="SAM" id="Coils"/>
    </source>
</evidence>
<reference evidence="2 3" key="1">
    <citation type="submission" date="2022-01" db="EMBL/GenBank/DDBJ databases">
        <authorList>
            <person name="Xiong W."/>
            <person name="Schranz E."/>
        </authorList>
    </citation>
    <scope>NUCLEOTIDE SEQUENCE [LARGE SCALE GENOMIC DNA]</scope>
</reference>